<comment type="caution">
    <text evidence="1">The sequence shown here is derived from an EMBL/GenBank/DDBJ whole genome shotgun (WGS) entry which is preliminary data.</text>
</comment>
<gene>
    <name evidence="1" type="ORF">SDC9_58941</name>
</gene>
<protein>
    <submittedName>
        <fullName evidence="1">Uncharacterized protein</fullName>
    </submittedName>
</protein>
<accession>A0A644X9S4</accession>
<reference evidence="1" key="1">
    <citation type="submission" date="2019-08" db="EMBL/GenBank/DDBJ databases">
        <authorList>
            <person name="Kucharzyk K."/>
            <person name="Murdoch R.W."/>
            <person name="Higgins S."/>
            <person name="Loffler F."/>
        </authorList>
    </citation>
    <scope>NUCLEOTIDE SEQUENCE</scope>
</reference>
<dbReference type="AlphaFoldDB" id="A0A644X9S4"/>
<evidence type="ECO:0000313" key="1">
    <source>
        <dbReference type="EMBL" id="MPM12588.1"/>
    </source>
</evidence>
<sequence length="226" mass="26211">MNTIKNNQNKKIPMENKKKTIGIDQQIEAVQDMLPVIDKASKEVFEEVIRSLQFAKESAEYVKQVIINALMGDDLSAEDLQKSYQSGNEYIENAPEWARQVIDTVIDDPEMKQRAIDLKISFDGAIAEKAGKQNNQAAENHLEKPEELNPEDYPEVQKYVKNGGRYIRKRNRFKSGVRRFYVEVMTEETYPNFKLVPYRNEAERDEDFLDLLTVEGTKEYPVPDKK</sequence>
<organism evidence="1">
    <name type="scientific">bioreactor metagenome</name>
    <dbReference type="NCBI Taxonomy" id="1076179"/>
    <lineage>
        <taxon>unclassified sequences</taxon>
        <taxon>metagenomes</taxon>
        <taxon>ecological metagenomes</taxon>
    </lineage>
</organism>
<name>A0A644X9S4_9ZZZZ</name>
<proteinExistence type="predicted"/>
<dbReference type="EMBL" id="VSSQ01001995">
    <property type="protein sequence ID" value="MPM12588.1"/>
    <property type="molecule type" value="Genomic_DNA"/>
</dbReference>